<protein>
    <submittedName>
        <fullName evidence="2">Uncharacterized protein</fullName>
    </submittedName>
</protein>
<evidence type="ECO:0000313" key="2">
    <source>
        <dbReference type="EMBL" id="KAG8492184.1"/>
    </source>
</evidence>
<dbReference type="Proteomes" id="UP000701853">
    <property type="component" value="Chromosome 5"/>
</dbReference>
<keyword evidence="3" id="KW-1185">Reference proteome</keyword>
<dbReference type="AlphaFoldDB" id="A0A8J5ZML5"/>
<dbReference type="OrthoDB" id="1015204at2759"/>
<evidence type="ECO:0000313" key="3">
    <source>
        <dbReference type="Proteomes" id="UP000701853"/>
    </source>
</evidence>
<keyword evidence="1" id="KW-0472">Membrane</keyword>
<keyword evidence="1" id="KW-0812">Transmembrane</keyword>
<organism evidence="2 3">
    <name type="scientific">Gossypium anomalum</name>
    <dbReference type="NCBI Taxonomy" id="47600"/>
    <lineage>
        <taxon>Eukaryota</taxon>
        <taxon>Viridiplantae</taxon>
        <taxon>Streptophyta</taxon>
        <taxon>Embryophyta</taxon>
        <taxon>Tracheophyta</taxon>
        <taxon>Spermatophyta</taxon>
        <taxon>Magnoliopsida</taxon>
        <taxon>eudicotyledons</taxon>
        <taxon>Gunneridae</taxon>
        <taxon>Pentapetalae</taxon>
        <taxon>rosids</taxon>
        <taxon>malvids</taxon>
        <taxon>Malvales</taxon>
        <taxon>Malvaceae</taxon>
        <taxon>Malvoideae</taxon>
        <taxon>Gossypium</taxon>
    </lineage>
</organism>
<comment type="caution">
    <text evidence="2">The sequence shown here is derived from an EMBL/GenBank/DDBJ whole genome shotgun (WGS) entry which is preliminary data.</text>
</comment>
<sequence>MMGTAAALSLSISTHLKPCIQRRFKPSKRGHNSASRSEQHPRFLVYSRNHDPFLSRTTPPADTACVFDFQSPSVLSFIKLFARAPKQSSNGKSLWFKKKKKKRKAFGLFLIIKIYIIEIHVAAHYSENVKT</sequence>
<reference evidence="2 3" key="1">
    <citation type="journal article" date="2021" name="bioRxiv">
        <title>The Gossypium anomalum genome as a resource for cotton improvement and evolutionary analysis of hybrid incompatibility.</title>
        <authorList>
            <person name="Grover C.E."/>
            <person name="Yuan D."/>
            <person name="Arick M.A."/>
            <person name="Miller E.R."/>
            <person name="Hu G."/>
            <person name="Peterson D.G."/>
            <person name="Wendel J.F."/>
            <person name="Udall J.A."/>
        </authorList>
    </citation>
    <scope>NUCLEOTIDE SEQUENCE [LARGE SCALE GENOMIC DNA]</scope>
    <source>
        <strain evidence="2">JFW-Udall</strain>
        <tissue evidence="2">Leaf</tissue>
    </source>
</reference>
<evidence type="ECO:0000256" key="1">
    <source>
        <dbReference type="SAM" id="Phobius"/>
    </source>
</evidence>
<gene>
    <name evidence="2" type="ORF">CXB51_009590</name>
</gene>
<dbReference type="EMBL" id="JAHUZN010000005">
    <property type="protein sequence ID" value="KAG8492184.1"/>
    <property type="molecule type" value="Genomic_DNA"/>
</dbReference>
<feature type="transmembrane region" description="Helical" evidence="1">
    <location>
        <begin position="105"/>
        <end position="125"/>
    </location>
</feature>
<keyword evidence="1" id="KW-1133">Transmembrane helix</keyword>
<proteinExistence type="predicted"/>
<accession>A0A8J5ZML5</accession>
<name>A0A8J5ZML5_9ROSI</name>